<evidence type="ECO:0000313" key="2">
    <source>
        <dbReference type="Proteomes" id="UP001152531"/>
    </source>
</evidence>
<sequence length="466" mass="48820">MKVDKVVLLSLLISGINGELRKRIEYVTMVTTVDMAYSDYVKGLAGSNPQANTVATPATQAQVQAAATSTPASTSRSGGLRGALSGLFSGLLDYFDGDDDTSSSGANTQPAVVATTPATAAAVASSAAVIVPTAATVASSSEDSGWILPFTWPHKSSTTSTGGLFTSTQSSYQTASGIDVDTDPDPTASGEDSAVISQVIKYAEMGGGIAYSPKTKSGQCKSASQVAYDMKILQNFGIIRLYGVECSGVQNVINSMSSSQTLFAGIWPIDSTNLQNDLSTLKTAVESTSRGWDAIHTISIGNELVNFGTATPNDIKTALQIGRNWLKQNASGYSGPVVSVDTLVAVLANPELCDLSDYIAVNAHPFWDGSVSPENSGSFLTSQISQLKSVCNNGKDVLITESGWPTKGDNYGSCVPSLSNQLKAVKSIGQTLGDQVLMFTTYNDYWKDPGSSDVEQYWGIYGDPNA</sequence>
<comment type="caution">
    <text evidence="1">The sequence shown here is derived from an EMBL/GenBank/DDBJ whole genome shotgun (WGS) entry which is preliminary data.</text>
</comment>
<accession>A0ACA9YBE5</accession>
<keyword evidence="2" id="KW-1185">Reference proteome</keyword>
<dbReference type="EMBL" id="CALSDN010000007">
    <property type="protein sequence ID" value="CAH6721939.1"/>
    <property type="molecule type" value="Genomic_DNA"/>
</dbReference>
<proteinExistence type="predicted"/>
<evidence type="ECO:0000313" key="1">
    <source>
        <dbReference type="EMBL" id="CAH6721939.1"/>
    </source>
</evidence>
<reference evidence="1" key="1">
    <citation type="submission" date="2022-06" db="EMBL/GenBank/DDBJ databases">
        <authorList>
            <person name="Legras J.-L."/>
            <person name="Devillers H."/>
            <person name="Grondin C."/>
        </authorList>
    </citation>
    <scope>NUCLEOTIDE SEQUENCE</scope>
    <source>
        <strain evidence="1">CLIB 1444</strain>
    </source>
</reference>
<gene>
    <name evidence="1" type="ORF">CLIB1444_07S05864</name>
</gene>
<dbReference type="Proteomes" id="UP001152531">
    <property type="component" value="Unassembled WGS sequence"/>
</dbReference>
<name>A0ACA9YBE5_9ASCO</name>
<protein>
    <submittedName>
        <fullName evidence="1">Probable family 17 glucosidase Scw4p</fullName>
    </submittedName>
</protein>
<organism evidence="1 2">
    <name type="scientific">[Candida] jaroonii</name>
    <dbReference type="NCBI Taxonomy" id="467808"/>
    <lineage>
        <taxon>Eukaryota</taxon>
        <taxon>Fungi</taxon>
        <taxon>Dikarya</taxon>
        <taxon>Ascomycota</taxon>
        <taxon>Saccharomycotina</taxon>
        <taxon>Pichiomycetes</taxon>
        <taxon>Debaryomycetaceae</taxon>
        <taxon>Yamadazyma</taxon>
    </lineage>
</organism>